<evidence type="ECO:0000256" key="4">
    <source>
        <dbReference type="ARBA" id="ARBA00022737"/>
    </source>
</evidence>
<gene>
    <name evidence="7" type="ORF">PBIL07802_LOCUS20579</name>
</gene>
<dbReference type="GO" id="GO:0000209">
    <property type="term" value="P:protein polyubiquitination"/>
    <property type="evidence" value="ECO:0007669"/>
    <property type="project" value="TreeGrafter"/>
</dbReference>
<dbReference type="InterPro" id="IPR011990">
    <property type="entry name" value="TPR-like_helical_dom_sf"/>
</dbReference>
<protein>
    <recommendedName>
        <fullName evidence="2">RING-type E3 ubiquitin transferase</fullName>
        <ecNumber evidence="2">2.3.2.27</ecNumber>
    </recommendedName>
</protein>
<dbReference type="Gene3D" id="1.25.40.10">
    <property type="entry name" value="Tetratricopeptide repeat domain"/>
    <property type="match status" value="1"/>
</dbReference>
<dbReference type="GO" id="GO:0045862">
    <property type="term" value="P:positive regulation of proteolysis"/>
    <property type="evidence" value="ECO:0007669"/>
    <property type="project" value="TreeGrafter"/>
</dbReference>
<dbReference type="PANTHER" id="PTHR46803:SF2">
    <property type="entry name" value="E3 UBIQUITIN-PROTEIN LIGASE CHIP"/>
    <property type="match status" value="1"/>
</dbReference>
<dbReference type="PROSITE" id="PS51698">
    <property type="entry name" value="U_BOX"/>
    <property type="match status" value="1"/>
</dbReference>
<dbReference type="InterPro" id="IPR003613">
    <property type="entry name" value="Ubox_domain"/>
</dbReference>
<sequence length="264" mass="30049">MNSQSSLREQAKIEFGAKNYLASLELFNRIVEEFGGSSEELSTLVTNKSMCYGKLGSWEMAEREAQRALALNDRNLKAIYHYGKACIELGRFEDAEEAICRGKSLLAVNDRERKNWETTFVQLLRHCRKQAWTRDVSKSRARNDEARAVAVRLLDENSSNQQVRRIIETALRHFDVLEESKHVPEHLLCPILMEVFIDPVVIAKTGNSFERSALMKHVEGNGAFDPLSRVPFDVNHGIGTNIALRDACEHFLEQNPWAFEGTIP</sequence>
<dbReference type="SUPFAM" id="SSF57850">
    <property type="entry name" value="RING/U-box"/>
    <property type="match status" value="1"/>
</dbReference>
<organism evidence="7">
    <name type="scientific">Palpitomonas bilix</name>
    <dbReference type="NCBI Taxonomy" id="652834"/>
    <lineage>
        <taxon>Eukaryota</taxon>
        <taxon>Eukaryota incertae sedis</taxon>
    </lineage>
</organism>
<accession>A0A7S3G8E8</accession>
<dbReference type="SMART" id="SM00504">
    <property type="entry name" value="Ubox"/>
    <property type="match status" value="1"/>
</dbReference>
<dbReference type="Gene3D" id="3.30.40.10">
    <property type="entry name" value="Zinc/RING finger domain, C3HC4 (zinc finger)"/>
    <property type="match status" value="1"/>
</dbReference>
<dbReference type="GO" id="GO:0006515">
    <property type="term" value="P:protein quality control for misfolded or incompletely synthesized proteins"/>
    <property type="evidence" value="ECO:0007669"/>
    <property type="project" value="TreeGrafter"/>
</dbReference>
<evidence type="ECO:0000313" key="7">
    <source>
        <dbReference type="EMBL" id="CAE0258316.1"/>
    </source>
</evidence>
<evidence type="ECO:0000256" key="5">
    <source>
        <dbReference type="ARBA" id="ARBA00022786"/>
    </source>
</evidence>
<dbReference type="EC" id="2.3.2.27" evidence="2"/>
<dbReference type="AlphaFoldDB" id="A0A7S3G8E8"/>
<name>A0A7S3G8E8_9EUKA</name>
<dbReference type="EMBL" id="HBIB01031827">
    <property type="protein sequence ID" value="CAE0258316.1"/>
    <property type="molecule type" value="Transcribed_RNA"/>
</dbReference>
<keyword evidence="3" id="KW-0808">Transferase</keyword>
<keyword evidence="5" id="KW-0833">Ubl conjugation pathway</keyword>
<proteinExistence type="predicted"/>
<evidence type="ECO:0000256" key="1">
    <source>
        <dbReference type="ARBA" id="ARBA00000900"/>
    </source>
</evidence>
<dbReference type="PANTHER" id="PTHR46803">
    <property type="entry name" value="E3 UBIQUITIN-PROTEIN LIGASE CHIP"/>
    <property type="match status" value="1"/>
</dbReference>
<dbReference type="GO" id="GO:0071218">
    <property type="term" value="P:cellular response to misfolded protein"/>
    <property type="evidence" value="ECO:0007669"/>
    <property type="project" value="TreeGrafter"/>
</dbReference>
<dbReference type="Pfam" id="PF04564">
    <property type="entry name" value="U-box"/>
    <property type="match status" value="1"/>
</dbReference>
<dbReference type="GO" id="GO:0043161">
    <property type="term" value="P:proteasome-mediated ubiquitin-dependent protein catabolic process"/>
    <property type="evidence" value="ECO:0007669"/>
    <property type="project" value="TreeGrafter"/>
</dbReference>
<reference evidence="7" key="1">
    <citation type="submission" date="2021-01" db="EMBL/GenBank/DDBJ databases">
        <authorList>
            <person name="Corre E."/>
            <person name="Pelletier E."/>
            <person name="Niang G."/>
            <person name="Scheremetjew M."/>
            <person name="Finn R."/>
            <person name="Kale V."/>
            <person name="Holt S."/>
            <person name="Cochrane G."/>
            <person name="Meng A."/>
            <person name="Brown T."/>
            <person name="Cohen L."/>
        </authorList>
    </citation>
    <scope>NUCLEOTIDE SEQUENCE</scope>
    <source>
        <strain evidence="7">NIES-2562</strain>
    </source>
</reference>
<dbReference type="GO" id="GO:0051087">
    <property type="term" value="F:protein-folding chaperone binding"/>
    <property type="evidence" value="ECO:0007669"/>
    <property type="project" value="TreeGrafter"/>
</dbReference>
<dbReference type="GO" id="GO:0005737">
    <property type="term" value="C:cytoplasm"/>
    <property type="evidence" value="ECO:0007669"/>
    <property type="project" value="TreeGrafter"/>
</dbReference>
<dbReference type="InterPro" id="IPR013083">
    <property type="entry name" value="Znf_RING/FYVE/PHD"/>
</dbReference>
<feature type="domain" description="U-box" evidence="6">
    <location>
        <begin position="182"/>
        <end position="258"/>
    </location>
</feature>
<evidence type="ECO:0000259" key="6">
    <source>
        <dbReference type="PROSITE" id="PS51698"/>
    </source>
</evidence>
<dbReference type="SUPFAM" id="SSF48452">
    <property type="entry name" value="TPR-like"/>
    <property type="match status" value="1"/>
</dbReference>
<keyword evidence="4" id="KW-0677">Repeat</keyword>
<evidence type="ECO:0000256" key="3">
    <source>
        <dbReference type="ARBA" id="ARBA00022679"/>
    </source>
</evidence>
<comment type="catalytic activity">
    <reaction evidence="1">
        <text>S-ubiquitinyl-[E2 ubiquitin-conjugating enzyme]-L-cysteine + [acceptor protein]-L-lysine = [E2 ubiquitin-conjugating enzyme]-L-cysteine + N(6)-ubiquitinyl-[acceptor protein]-L-lysine.</text>
        <dbReference type="EC" id="2.3.2.27"/>
    </reaction>
</comment>
<evidence type="ECO:0000256" key="2">
    <source>
        <dbReference type="ARBA" id="ARBA00012483"/>
    </source>
</evidence>
<dbReference type="GO" id="GO:0061630">
    <property type="term" value="F:ubiquitin protein ligase activity"/>
    <property type="evidence" value="ECO:0007669"/>
    <property type="project" value="UniProtKB-EC"/>
</dbReference>